<dbReference type="Proteomes" id="UP000076796">
    <property type="component" value="Unassembled WGS sequence"/>
</dbReference>
<keyword evidence="3" id="KW-1185">Reference proteome</keyword>
<accession>A0A163GTW7</accession>
<sequence>MTREEFISNYPLMESGSPLIKLINLIIISVIIGVFITVLVYFFFLKISREVNRFLLFLSFALTTIISIFLLTSIFDVSTKPTLSSELNHSIDVYKWKNFTFHEEYLPYVALERYEIIERTLNNGKYSVVLDTDKSIKIVETSKIQYTNSEKPYVEAKWVGDLSEYEIYPDFHEVTLYLPKR</sequence>
<gene>
    <name evidence="2" type="ORF">AWU65_03965</name>
</gene>
<evidence type="ECO:0000256" key="1">
    <source>
        <dbReference type="SAM" id="Phobius"/>
    </source>
</evidence>
<dbReference type="EMBL" id="LWMH01000001">
    <property type="protein sequence ID" value="KZS45148.1"/>
    <property type="molecule type" value="Genomic_DNA"/>
</dbReference>
<feature type="transmembrane region" description="Helical" evidence="1">
    <location>
        <begin position="54"/>
        <end position="75"/>
    </location>
</feature>
<proteinExistence type="predicted"/>
<keyword evidence="1" id="KW-1133">Transmembrane helix</keyword>
<organism evidence="2 3">
    <name type="scientific">Paenibacillus glucanolyticus</name>
    <dbReference type="NCBI Taxonomy" id="59843"/>
    <lineage>
        <taxon>Bacteria</taxon>
        <taxon>Bacillati</taxon>
        <taxon>Bacillota</taxon>
        <taxon>Bacilli</taxon>
        <taxon>Bacillales</taxon>
        <taxon>Paenibacillaceae</taxon>
        <taxon>Paenibacillus</taxon>
    </lineage>
</organism>
<evidence type="ECO:0000313" key="3">
    <source>
        <dbReference type="Proteomes" id="UP000076796"/>
    </source>
</evidence>
<reference evidence="2" key="1">
    <citation type="journal article" date="2016" name="Genome Announc.">
        <title>Draft genomes of two strains of Paenibacillus glucanolyticus with capability to degrade lignocellulose.</title>
        <authorList>
            <person name="Mathews S.L."/>
            <person name="Pawlak J."/>
            <person name="Grunden A.M."/>
        </authorList>
    </citation>
    <scope>NUCLEOTIDE SEQUENCE [LARGE SCALE GENOMIC DNA]</scope>
    <source>
        <strain evidence="2">SLM1</strain>
    </source>
</reference>
<dbReference type="RefSeq" id="WP_063477651.1">
    <property type="nucleotide sequence ID" value="NZ_JBCMWP010000019.1"/>
</dbReference>
<feature type="transmembrane region" description="Helical" evidence="1">
    <location>
        <begin position="20"/>
        <end position="42"/>
    </location>
</feature>
<protein>
    <submittedName>
        <fullName evidence="2">Uncharacterized protein</fullName>
    </submittedName>
</protein>
<evidence type="ECO:0000313" key="2">
    <source>
        <dbReference type="EMBL" id="KZS45148.1"/>
    </source>
</evidence>
<name>A0A163GTW7_9BACL</name>
<keyword evidence="1" id="KW-0812">Transmembrane</keyword>
<dbReference type="OrthoDB" id="2674843at2"/>
<keyword evidence="1" id="KW-0472">Membrane</keyword>
<dbReference type="AlphaFoldDB" id="A0A163GTW7"/>
<comment type="caution">
    <text evidence="2">The sequence shown here is derived from an EMBL/GenBank/DDBJ whole genome shotgun (WGS) entry which is preliminary data.</text>
</comment>